<dbReference type="NCBIfam" id="TIGR00945">
    <property type="entry name" value="tatC"/>
    <property type="match status" value="1"/>
</dbReference>
<comment type="function">
    <text evidence="5">Part of the twin-arginine translocation (Tat) system that transports large folded proteins containing a characteristic twin-arginine motif in their signal peptide across membranes.</text>
</comment>
<keyword evidence="5" id="KW-0811">Translocation</keyword>
<dbReference type="GO" id="GO:0033281">
    <property type="term" value="C:TAT protein transport complex"/>
    <property type="evidence" value="ECO:0007669"/>
    <property type="project" value="UniProtKB-UniRule"/>
</dbReference>
<feature type="transmembrane region" description="Helical" evidence="5">
    <location>
        <begin position="20"/>
        <end position="41"/>
    </location>
</feature>
<name>A0A7D3XP73_9BACL</name>
<organism evidence="6 7">
    <name type="scientific">Kroppenstedtia pulmonis</name>
    <dbReference type="NCBI Taxonomy" id="1380685"/>
    <lineage>
        <taxon>Bacteria</taxon>
        <taxon>Bacillati</taxon>
        <taxon>Bacillota</taxon>
        <taxon>Bacilli</taxon>
        <taxon>Bacillales</taxon>
        <taxon>Thermoactinomycetaceae</taxon>
        <taxon>Kroppenstedtia</taxon>
    </lineage>
</organism>
<evidence type="ECO:0000256" key="4">
    <source>
        <dbReference type="ARBA" id="ARBA00023136"/>
    </source>
</evidence>
<dbReference type="RefSeq" id="WP_173224033.1">
    <property type="nucleotide sequence ID" value="NZ_CP048104.1"/>
</dbReference>
<keyword evidence="7" id="KW-1185">Reference proteome</keyword>
<keyword evidence="3 5" id="KW-1133">Transmembrane helix</keyword>
<evidence type="ECO:0000256" key="2">
    <source>
        <dbReference type="ARBA" id="ARBA00022692"/>
    </source>
</evidence>
<protein>
    <recommendedName>
        <fullName evidence="5">Sec-independent protein translocase protein TatC</fullName>
    </recommendedName>
</protein>
<dbReference type="PRINTS" id="PR01840">
    <property type="entry name" value="TATCFAMILY"/>
</dbReference>
<dbReference type="GO" id="GO:0065002">
    <property type="term" value="P:intracellular protein transmembrane transport"/>
    <property type="evidence" value="ECO:0007669"/>
    <property type="project" value="TreeGrafter"/>
</dbReference>
<comment type="subcellular location">
    <subcellularLocation>
        <location evidence="5">Cell membrane</location>
        <topology evidence="5">Multi-pass membrane protein</topology>
    </subcellularLocation>
    <subcellularLocation>
        <location evidence="1">Membrane</location>
        <topology evidence="1">Multi-pass membrane protein</topology>
    </subcellularLocation>
</comment>
<dbReference type="HAMAP" id="MF_00902">
    <property type="entry name" value="TatC"/>
    <property type="match status" value="1"/>
</dbReference>
<dbReference type="GO" id="GO:0009977">
    <property type="term" value="F:proton motive force dependent protein transmembrane transporter activity"/>
    <property type="evidence" value="ECO:0007669"/>
    <property type="project" value="TreeGrafter"/>
</dbReference>
<evidence type="ECO:0000313" key="7">
    <source>
        <dbReference type="Proteomes" id="UP000503088"/>
    </source>
</evidence>
<dbReference type="AlphaFoldDB" id="A0A7D3XP73"/>
<dbReference type="PANTHER" id="PTHR30371">
    <property type="entry name" value="SEC-INDEPENDENT PROTEIN TRANSLOCASE PROTEIN TATC"/>
    <property type="match status" value="1"/>
</dbReference>
<gene>
    <name evidence="5 6" type="primary">tatC</name>
    <name evidence="6" type="ORF">GXN76_13680</name>
</gene>
<feature type="transmembrane region" description="Helical" evidence="5">
    <location>
        <begin position="107"/>
        <end position="129"/>
    </location>
</feature>
<evidence type="ECO:0000256" key="1">
    <source>
        <dbReference type="ARBA" id="ARBA00004141"/>
    </source>
</evidence>
<dbReference type="Proteomes" id="UP000503088">
    <property type="component" value="Chromosome"/>
</dbReference>
<accession>A0A7D3XP73</accession>
<proteinExistence type="inferred from homology"/>
<comment type="similarity">
    <text evidence="5">Belongs to the TatC family.</text>
</comment>
<feature type="transmembrane region" description="Helical" evidence="5">
    <location>
        <begin position="162"/>
        <end position="184"/>
    </location>
</feature>
<keyword evidence="5" id="KW-0813">Transport</keyword>
<feature type="transmembrane region" description="Helical" evidence="5">
    <location>
        <begin position="196"/>
        <end position="211"/>
    </location>
</feature>
<keyword evidence="5" id="KW-0653">Protein transport</keyword>
<reference evidence="6 7" key="1">
    <citation type="submission" date="2020-01" db="EMBL/GenBank/DDBJ databases">
        <authorList>
            <person name="Gulvik C.A."/>
            <person name="Batra D.G."/>
        </authorList>
    </citation>
    <scope>NUCLEOTIDE SEQUENCE [LARGE SCALE GENOMIC DNA]</scope>
    <source>
        <strain evidence="6 7">W9323</strain>
    </source>
</reference>
<dbReference type="EMBL" id="CP048104">
    <property type="protein sequence ID" value="QKG85409.1"/>
    <property type="molecule type" value="Genomic_DNA"/>
</dbReference>
<feature type="transmembrane region" description="Helical" evidence="5">
    <location>
        <begin position="217"/>
        <end position="238"/>
    </location>
</feature>
<evidence type="ECO:0000256" key="3">
    <source>
        <dbReference type="ARBA" id="ARBA00022989"/>
    </source>
</evidence>
<feature type="transmembrane region" description="Helical" evidence="5">
    <location>
        <begin position="70"/>
        <end position="95"/>
    </location>
</feature>
<keyword evidence="5" id="KW-1003">Cell membrane</keyword>
<keyword evidence="4 5" id="KW-0472">Membrane</keyword>
<keyword evidence="2 5" id="KW-0812">Transmembrane</keyword>
<evidence type="ECO:0000256" key="5">
    <source>
        <dbReference type="HAMAP-Rule" id="MF_00902"/>
    </source>
</evidence>
<sequence>MSEEDKYWMEHLTELRRRLIWVLITFVLTLVIGFLFAKPMIDFLKTDLLDGTLGRTMELNIFSPGEALSIFMQFAFVVAFTITLPVALFQLWRFVQPGLTSSEQKATLTYIPFAVVLFLIGLFFGYYWIFPFLLQFMSKLTTTLGATETYGMYEFFRFMFRIVLPIAFLFELPVLIMFLTRIRLLRPDLLRKGRRYAYLGMVILAALVTPPDLISNILVSIPLIFLYEVSILLSTRVYHKMIREEAAREASWQEQE</sequence>
<evidence type="ECO:0000313" key="6">
    <source>
        <dbReference type="EMBL" id="QKG85409.1"/>
    </source>
</evidence>
<dbReference type="PANTHER" id="PTHR30371:SF4">
    <property type="entry name" value="SEC-INDEPENDENT PROTEIN TRANSLOCASE PROTEIN TATCD"/>
    <property type="match status" value="1"/>
</dbReference>
<dbReference type="KEGG" id="kpul:GXN76_13680"/>
<dbReference type="GO" id="GO:0043953">
    <property type="term" value="P:protein transport by the Tat complex"/>
    <property type="evidence" value="ECO:0007669"/>
    <property type="project" value="UniProtKB-UniRule"/>
</dbReference>
<dbReference type="Pfam" id="PF00902">
    <property type="entry name" value="TatC"/>
    <property type="match status" value="1"/>
</dbReference>
<dbReference type="InterPro" id="IPR002033">
    <property type="entry name" value="TatC"/>
</dbReference>
<comment type="subunit">
    <text evidence="5">Forms a complex with TatA.</text>
</comment>